<protein>
    <submittedName>
        <fullName evidence="1">Uncharacterized protein</fullName>
    </submittedName>
</protein>
<gene>
    <name evidence="1" type="ORF">H3V53_22165</name>
</gene>
<name>A0ABU8IW91_9BURK</name>
<evidence type="ECO:0000313" key="1">
    <source>
        <dbReference type="EMBL" id="MEI5999811.1"/>
    </source>
</evidence>
<proteinExistence type="predicted"/>
<sequence length="71" mass="7667">MPLQVSNDLVTGVAGYTRFDCPKELVGGTQKLIVASYAAHADTRILNVADFWSVETVPVTFTFGAGPMMLF</sequence>
<comment type="caution">
    <text evidence="1">The sequence shown here is derived from an EMBL/GenBank/DDBJ whole genome shotgun (WGS) entry which is preliminary data.</text>
</comment>
<dbReference type="EMBL" id="JACFYJ010000039">
    <property type="protein sequence ID" value="MEI5999811.1"/>
    <property type="molecule type" value="Genomic_DNA"/>
</dbReference>
<organism evidence="1 2">
    <name type="scientific">Paraburkholderia bengalensis</name>
    <dbReference type="NCBI Taxonomy" id="2747562"/>
    <lineage>
        <taxon>Bacteria</taxon>
        <taxon>Pseudomonadati</taxon>
        <taxon>Pseudomonadota</taxon>
        <taxon>Betaproteobacteria</taxon>
        <taxon>Burkholderiales</taxon>
        <taxon>Burkholderiaceae</taxon>
        <taxon>Paraburkholderia</taxon>
    </lineage>
</organism>
<keyword evidence="2" id="KW-1185">Reference proteome</keyword>
<accession>A0ABU8IW91</accession>
<dbReference type="RefSeq" id="WP_336599809.1">
    <property type="nucleotide sequence ID" value="NZ_JACFYJ010000039.1"/>
</dbReference>
<evidence type="ECO:0000313" key="2">
    <source>
        <dbReference type="Proteomes" id="UP001386437"/>
    </source>
</evidence>
<reference evidence="1 2" key="1">
    <citation type="journal article" date="2022" name="Arch. Microbiol.">
        <title>Paraburkholderia bengalensis sp. nov. isolated from roots of Oryza sativa, IR64.</title>
        <authorList>
            <person name="Nag P."/>
            <person name="Mondal N."/>
            <person name="Sarkar J."/>
            <person name="Das S."/>
        </authorList>
    </citation>
    <scope>NUCLEOTIDE SEQUENCE [LARGE SCALE GENOMIC DNA]</scope>
    <source>
        <strain evidence="1 2">IR64_4_BI</strain>
    </source>
</reference>
<dbReference type="Proteomes" id="UP001386437">
    <property type="component" value="Unassembled WGS sequence"/>
</dbReference>